<keyword evidence="1" id="KW-0472">Membrane</keyword>
<sequence>MLQLMKTFVRFQQRSNIILINAIILFAILLEITSRKIVYSKLSGAFTYSDVDWFVSNNDFSLYLVNTCGYSNILFLENFSKIDNSLISKTFQLEPHYQITISFKF</sequence>
<keyword evidence="1" id="KW-1133">Transmembrane helix</keyword>
<dbReference type="AlphaFoldDB" id="A0A8S1P9W6"/>
<dbReference type="Proteomes" id="UP000688137">
    <property type="component" value="Unassembled WGS sequence"/>
</dbReference>
<evidence type="ECO:0000256" key="1">
    <source>
        <dbReference type="SAM" id="Phobius"/>
    </source>
</evidence>
<organism evidence="2 3">
    <name type="scientific">Paramecium primaurelia</name>
    <dbReference type="NCBI Taxonomy" id="5886"/>
    <lineage>
        <taxon>Eukaryota</taxon>
        <taxon>Sar</taxon>
        <taxon>Alveolata</taxon>
        <taxon>Ciliophora</taxon>
        <taxon>Intramacronucleata</taxon>
        <taxon>Oligohymenophorea</taxon>
        <taxon>Peniculida</taxon>
        <taxon>Parameciidae</taxon>
        <taxon>Paramecium</taxon>
    </lineage>
</organism>
<proteinExistence type="predicted"/>
<gene>
    <name evidence="2" type="ORF">PPRIM_AZ9-3.1.T1100167</name>
</gene>
<dbReference type="EMBL" id="CAJJDM010000113">
    <property type="protein sequence ID" value="CAD8099839.1"/>
    <property type="molecule type" value="Genomic_DNA"/>
</dbReference>
<reference evidence="2" key="1">
    <citation type="submission" date="2021-01" db="EMBL/GenBank/DDBJ databases">
        <authorList>
            <consortium name="Genoscope - CEA"/>
            <person name="William W."/>
        </authorList>
    </citation>
    <scope>NUCLEOTIDE SEQUENCE</scope>
</reference>
<feature type="transmembrane region" description="Helical" evidence="1">
    <location>
        <begin position="15"/>
        <end position="33"/>
    </location>
</feature>
<keyword evidence="1" id="KW-0812">Transmembrane</keyword>
<comment type="caution">
    <text evidence="2">The sequence shown here is derived from an EMBL/GenBank/DDBJ whole genome shotgun (WGS) entry which is preliminary data.</text>
</comment>
<protein>
    <submittedName>
        <fullName evidence="2">Uncharacterized protein</fullName>
    </submittedName>
</protein>
<evidence type="ECO:0000313" key="2">
    <source>
        <dbReference type="EMBL" id="CAD8099839.1"/>
    </source>
</evidence>
<evidence type="ECO:0000313" key="3">
    <source>
        <dbReference type="Proteomes" id="UP000688137"/>
    </source>
</evidence>
<name>A0A8S1P9W6_PARPR</name>
<keyword evidence="3" id="KW-1185">Reference proteome</keyword>
<accession>A0A8S1P9W6</accession>